<evidence type="ECO:0000256" key="10">
    <source>
        <dbReference type="SAM" id="MobiDB-lite"/>
    </source>
</evidence>
<organism evidence="17 18">
    <name type="scientific">Polyplax serrata</name>
    <name type="common">Common mouse louse</name>
    <dbReference type="NCBI Taxonomy" id="468196"/>
    <lineage>
        <taxon>Eukaryota</taxon>
        <taxon>Metazoa</taxon>
        <taxon>Ecdysozoa</taxon>
        <taxon>Arthropoda</taxon>
        <taxon>Hexapoda</taxon>
        <taxon>Insecta</taxon>
        <taxon>Pterygota</taxon>
        <taxon>Neoptera</taxon>
        <taxon>Paraneoptera</taxon>
        <taxon>Psocodea</taxon>
        <taxon>Troctomorpha</taxon>
        <taxon>Phthiraptera</taxon>
        <taxon>Anoplura</taxon>
        <taxon>Polyplacidae</taxon>
        <taxon>Polyplax</taxon>
    </lineage>
</organism>
<dbReference type="InterPro" id="IPR016024">
    <property type="entry name" value="ARM-type_fold"/>
</dbReference>
<sequence>MSGREENDYDRQFQADLQKAIALSLETSEYERLKNERRKKGIDSSEGNNNSRKNSVEMFPKSRPRPETTVKTSSTLLPPPSTSRKNSATSSVSDLITFTSPKDEAKGIIRNFDDVRSLETSKLPDAFATGIAGVHNQNSKLPLNPCLPLSNNSNNSLLPFRPIGFSALEKDLGIDLVNQYPNNHISNYGFKPEVTNFQNNFTGRKRSLQYNIPPSVGPSSSLCLVSGNIIGTNLKDMEGQRGDASQNSIDILKVIGKQRNNNLIDLVPLNFGDSSKSSADKTSVLEQFDPLLEGNGSSTCSDTNAPQECGTDGDTRRGAPVSGQATDDANTVINKDDENEDCDFDDTQSACSESFYDPFDPFDYMNTSSVDGSLGEPIYTTVVKLDKGSPLPMRSASRKSIFEATGHRTYKLCENIYKKKAVFLNSDTLAFYEMVKELRAQFLYTDLYTNVGLVISPTIENNYAVVTSVKLVVHSSNHQQPVSFTCDLSSSVEHVIVQVICSFEGDIRNSVSDYVLKVYGLSEYLTSETCLGDYEYVHQCIKLEKDVTLSIIQISELKRPLARTARDDNSLKNLVIEDLLPSETAQPITYDTLRILLETIEREMDNTTDAISKLSSSSSSHSHSIQPIRVQQAIKAVCALMGHVETVDITDALNSFTQICTTISSKTTIDDFRANVTSDDGDYSIVQIGSSALRNLKDNFLLQCDRIREALRGLIESYCHAFNVDFALTISNQPPMVRKSILEFQDTILVNVGSLHRLQGDWSHTAYAVSAQIYHGPRAIKETNACMTNITKPSSSFYNRVVFDSWLNLRGTTVACLPRESRLVLTLFGLTLLPPDHEQSRANPGQPQYEQVELGWTAIQFFNYEGVLTQGSFLLSIWEPVANKRFSPAPTPGANPVQNHPVLHISLPDYGGTVVFPELPKPTGKAPMYEFNSLDVNTQQLLINISEQDSYAKAKKTDREILWEKRHYLHNIPQALPKVLLATQNWDFSSLSDLHSMVHSWSPMEPLPALQLLLPCFPDAVVRSVAISWIKDLGSDELVDYLPQLVQALKHETYDTSPLAKFLLERALTSPRVAHYLYWLLVQTLPGSSPQNSTEVVSGDECTIGAYRYHRRLQIMLRSLLAISGETLVQRLMAQQVLVKNLYEVAENIKRTKESLRLKALQSGLEVLHHSLQESPAPLPLSLSVSVEGIQVRTSSYFPSNTLPLKINFISDEAKIFPAIFKIGDYLQQDMLTMQVIRIMDKMWLKEGLDLKMVTFTCLPTGHKRGMIELVENAETLRKIQVEHGLTGSFKDRPIAEWLGKHNPSTLEYERAVRNFTASCAGYSVATYILGICDRHNDNIMLKTSGHLFHIDFGKFLGDAQMFGNFKRDRSPFVLTSDMAYVINGGDKPSQKFHHFVDLCCRAFCIVRKHGNIILNLFGLMVSSGIPGVTLDAVHYVQRALLPDKSDPEASAIFARMIDSSLKSWFTQLNFFLHNLSQLRFTGDHNDGDLLSFIPKRYTCEEEGRILQVKVHGCQKRYDSEKYYIYILKVDRENQPNSTYLFRKYKEFCEFHQKLCTMFPLAKCYSLPSGLQIGRSNTQQVAERRKVDIEKFLVSLFKMADEIAHSDIVYTFFHPLLRDEEEEVDINKKKVKGPKITQENESHIIKGQLKLSIQYRRDTLVVMVHHARGLPKLAAGQEPSTYVKVYLKPDNNKSTKRKTKVVRKNCHPSFMEMLEYRLPLEVIRQRTLEATIWSHDTLQENEFLGGVLLSLHTFPLEKETCEWYSLDNLIR</sequence>
<dbReference type="CDD" id="cd08381">
    <property type="entry name" value="C2B_PI3K_class_II"/>
    <property type="match status" value="1"/>
</dbReference>
<dbReference type="SMART" id="SM00144">
    <property type="entry name" value="PI3K_rbd"/>
    <property type="match status" value="1"/>
</dbReference>
<dbReference type="CDD" id="cd06884">
    <property type="entry name" value="PX_PI3K_C2_68D"/>
    <property type="match status" value="1"/>
</dbReference>
<evidence type="ECO:0000259" key="13">
    <source>
        <dbReference type="PROSITE" id="PS50290"/>
    </source>
</evidence>
<evidence type="ECO:0000313" key="17">
    <source>
        <dbReference type="EMBL" id="KAK6637349.1"/>
    </source>
</evidence>
<dbReference type="SUPFAM" id="SSF64268">
    <property type="entry name" value="PX domain"/>
    <property type="match status" value="1"/>
</dbReference>
<dbReference type="Gene3D" id="3.10.20.90">
    <property type="entry name" value="Phosphatidylinositol 3-kinase Catalytic Subunit, Chain A, domain 1"/>
    <property type="match status" value="1"/>
</dbReference>
<dbReference type="Pfam" id="PF00794">
    <property type="entry name" value="PI3K_rbd"/>
    <property type="match status" value="1"/>
</dbReference>
<dbReference type="InterPro" id="IPR042236">
    <property type="entry name" value="PI3K_accessory_sf"/>
</dbReference>
<dbReference type="PROSITE" id="PS00916">
    <property type="entry name" value="PI3_4_KINASE_2"/>
    <property type="match status" value="1"/>
</dbReference>
<comment type="caution">
    <text evidence="17">The sequence shown here is derived from an EMBL/GenBank/DDBJ whole genome shotgun (WGS) entry which is preliminary data.</text>
</comment>
<feature type="domain" description="PI3K-RBD" evidence="15">
    <location>
        <begin position="466"/>
        <end position="553"/>
    </location>
</feature>
<comment type="catalytic activity">
    <reaction evidence="6">
        <text>a 1,2-diacyl-sn-glycero-3-phospho-(1D-myo-inositol) + ATP = a 1,2-diacyl-sn-glycero-3-phospho-(1D-myo-inositol-3-phosphate) + ADP + H(+)</text>
        <dbReference type="Rhea" id="RHEA:12709"/>
        <dbReference type="ChEBI" id="CHEBI:15378"/>
        <dbReference type="ChEBI" id="CHEBI:30616"/>
        <dbReference type="ChEBI" id="CHEBI:57880"/>
        <dbReference type="ChEBI" id="CHEBI:58088"/>
        <dbReference type="ChEBI" id="CHEBI:456216"/>
        <dbReference type="EC" id="2.7.1.137"/>
    </reaction>
    <physiologicalReaction direction="left-to-right" evidence="6">
        <dbReference type="Rhea" id="RHEA:12710"/>
    </physiologicalReaction>
</comment>
<keyword evidence="18" id="KW-1185">Reference proteome</keyword>
<feature type="domain" description="C2" evidence="11">
    <location>
        <begin position="1645"/>
        <end position="1764"/>
    </location>
</feature>
<dbReference type="PANTHER" id="PTHR10048:SF14">
    <property type="entry name" value="LD28067P"/>
    <property type="match status" value="1"/>
</dbReference>
<dbReference type="PROSITE" id="PS50004">
    <property type="entry name" value="C2"/>
    <property type="match status" value="1"/>
</dbReference>
<dbReference type="InterPro" id="IPR000008">
    <property type="entry name" value="C2_dom"/>
</dbReference>
<dbReference type="InterPro" id="IPR000403">
    <property type="entry name" value="PI3/4_kinase_cat_dom"/>
</dbReference>
<dbReference type="Gene3D" id="2.60.40.150">
    <property type="entry name" value="C2 domain"/>
    <property type="match status" value="2"/>
</dbReference>
<dbReference type="SUPFAM" id="SSF56112">
    <property type="entry name" value="Protein kinase-like (PK-like)"/>
    <property type="match status" value="1"/>
</dbReference>
<dbReference type="InterPro" id="IPR018936">
    <property type="entry name" value="PI3/4_kinase_CS"/>
</dbReference>
<dbReference type="PROSITE" id="PS51547">
    <property type="entry name" value="C2_PI3K"/>
    <property type="match status" value="1"/>
</dbReference>
<evidence type="ECO:0000256" key="1">
    <source>
        <dbReference type="ARBA" id="ARBA00022679"/>
    </source>
</evidence>
<feature type="coiled-coil region" evidence="9">
    <location>
        <begin position="590"/>
        <end position="617"/>
    </location>
</feature>
<dbReference type="PROSITE" id="PS50195">
    <property type="entry name" value="PX"/>
    <property type="match status" value="1"/>
</dbReference>
<feature type="domain" description="PX" evidence="12">
    <location>
        <begin position="1504"/>
        <end position="1620"/>
    </location>
</feature>
<dbReference type="InterPro" id="IPR000341">
    <property type="entry name" value="PI3K_Ras-bd_dom"/>
</dbReference>
<keyword evidence="9" id="KW-0175">Coiled coil</keyword>
<dbReference type="SMART" id="SM00146">
    <property type="entry name" value="PI3Kc"/>
    <property type="match status" value="1"/>
</dbReference>
<dbReference type="SMART" id="SM00239">
    <property type="entry name" value="C2"/>
    <property type="match status" value="1"/>
</dbReference>
<evidence type="ECO:0000259" key="11">
    <source>
        <dbReference type="PROSITE" id="PS50004"/>
    </source>
</evidence>
<keyword evidence="4" id="KW-0067">ATP-binding</keyword>
<evidence type="ECO:0000259" key="15">
    <source>
        <dbReference type="PROSITE" id="PS51546"/>
    </source>
</evidence>
<dbReference type="InterPro" id="IPR036940">
    <property type="entry name" value="PI3/4_kinase_cat_sf"/>
</dbReference>
<evidence type="ECO:0000256" key="9">
    <source>
        <dbReference type="SAM" id="Coils"/>
    </source>
</evidence>
<evidence type="ECO:0000259" key="16">
    <source>
        <dbReference type="PROSITE" id="PS51547"/>
    </source>
</evidence>
<dbReference type="InterPro" id="IPR003903">
    <property type="entry name" value="UIM_dom"/>
</dbReference>
<dbReference type="Pfam" id="PF00787">
    <property type="entry name" value="PX"/>
    <property type="match status" value="1"/>
</dbReference>
<evidence type="ECO:0000256" key="8">
    <source>
        <dbReference type="PROSITE-ProRule" id="PRU00880"/>
    </source>
</evidence>
<evidence type="ECO:0000259" key="12">
    <source>
        <dbReference type="PROSITE" id="PS50195"/>
    </source>
</evidence>
<keyword evidence="3" id="KW-0418">Kinase</keyword>
<evidence type="ECO:0000259" key="14">
    <source>
        <dbReference type="PROSITE" id="PS51545"/>
    </source>
</evidence>
<feature type="domain" description="PI3K/PI4K catalytic" evidence="13">
    <location>
        <begin position="1191"/>
        <end position="1466"/>
    </location>
</feature>
<evidence type="ECO:0000256" key="7">
    <source>
        <dbReference type="ARBA" id="ARBA00029297"/>
    </source>
</evidence>
<feature type="region of interest" description="Disordered" evidence="10">
    <location>
        <begin position="293"/>
        <end position="329"/>
    </location>
</feature>
<reference evidence="17 18" key="1">
    <citation type="submission" date="2023-09" db="EMBL/GenBank/DDBJ databases">
        <title>Genomes of two closely related lineages of the louse Polyplax serrata with different host specificities.</title>
        <authorList>
            <person name="Martinu J."/>
            <person name="Tarabai H."/>
            <person name="Stefka J."/>
            <person name="Hypsa V."/>
        </authorList>
    </citation>
    <scope>NUCLEOTIDE SEQUENCE [LARGE SCALE GENOMIC DNA]</scope>
    <source>
        <strain evidence="17">98ZLc_SE</strain>
    </source>
</reference>
<dbReference type="Pfam" id="PF00454">
    <property type="entry name" value="PI3_PI4_kinase"/>
    <property type="match status" value="1"/>
</dbReference>
<dbReference type="PROSITE" id="PS50290">
    <property type="entry name" value="PI3_4_KINASE_3"/>
    <property type="match status" value="1"/>
</dbReference>
<dbReference type="CDD" id="cd04012">
    <property type="entry name" value="C2A_PI3K_class_II"/>
    <property type="match status" value="1"/>
</dbReference>
<dbReference type="Proteomes" id="UP001359485">
    <property type="component" value="Unassembled WGS sequence"/>
</dbReference>
<keyword evidence="2" id="KW-0547">Nucleotide-binding</keyword>
<dbReference type="InterPro" id="IPR002420">
    <property type="entry name" value="PI3K-type_C2_dom"/>
</dbReference>
<proteinExistence type="inferred from homology"/>
<dbReference type="SUPFAM" id="SSF48371">
    <property type="entry name" value="ARM repeat"/>
    <property type="match status" value="1"/>
</dbReference>
<dbReference type="PROSITE" id="PS50330">
    <property type="entry name" value="UIM"/>
    <property type="match status" value="1"/>
</dbReference>
<evidence type="ECO:0000256" key="2">
    <source>
        <dbReference type="ARBA" id="ARBA00022741"/>
    </source>
</evidence>
<dbReference type="PROSITE" id="PS51545">
    <property type="entry name" value="PIK_HELICAL"/>
    <property type="match status" value="1"/>
</dbReference>
<evidence type="ECO:0000256" key="3">
    <source>
        <dbReference type="ARBA" id="ARBA00022777"/>
    </source>
</evidence>
<dbReference type="InterPro" id="IPR001683">
    <property type="entry name" value="PX_dom"/>
</dbReference>
<evidence type="ECO:0000256" key="4">
    <source>
        <dbReference type="ARBA" id="ARBA00022840"/>
    </source>
</evidence>
<dbReference type="EMBL" id="JAWJWF010000002">
    <property type="protein sequence ID" value="KAK6637349.1"/>
    <property type="molecule type" value="Genomic_DNA"/>
</dbReference>
<dbReference type="CDD" id="cd05166">
    <property type="entry name" value="PI3Kc_II"/>
    <property type="match status" value="1"/>
</dbReference>
<dbReference type="Pfam" id="PF00792">
    <property type="entry name" value="PI3K_C2"/>
    <property type="match status" value="1"/>
</dbReference>
<feature type="domain" description="C2 PI3K-type" evidence="16">
    <location>
        <begin position="744"/>
        <end position="917"/>
    </location>
</feature>
<dbReference type="Gene3D" id="1.25.40.70">
    <property type="entry name" value="Phosphatidylinositol 3-kinase, accessory domain (PIK)"/>
    <property type="match status" value="1"/>
</dbReference>
<dbReference type="InterPro" id="IPR015433">
    <property type="entry name" value="PI3/4_kinase"/>
</dbReference>
<dbReference type="Gene3D" id="3.30.1010.10">
    <property type="entry name" value="Phosphatidylinositol 3-kinase Catalytic Subunit, Chain A, domain 4"/>
    <property type="match status" value="1"/>
</dbReference>
<dbReference type="Pfam" id="PF00168">
    <property type="entry name" value="C2"/>
    <property type="match status" value="1"/>
</dbReference>
<dbReference type="InterPro" id="IPR011009">
    <property type="entry name" value="Kinase-like_dom_sf"/>
</dbReference>
<keyword evidence="5" id="KW-0443">Lipid metabolism</keyword>
<protein>
    <recommendedName>
        <fullName evidence="19">Phosphatidylinositol-4-phosphate 3-kinase</fullName>
    </recommendedName>
</protein>
<dbReference type="Pfam" id="PF00613">
    <property type="entry name" value="PI3Ka"/>
    <property type="match status" value="1"/>
</dbReference>
<dbReference type="PANTHER" id="PTHR10048">
    <property type="entry name" value="PHOSPHATIDYLINOSITOL KINASE"/>
    <property type="match status" value="1"/>
</dbReference>
<gene>
    <name evidence="17" type="ORF">RUM44_007765</name>
</gene>
<dbReference type="InterPro" id="IPR001263">
    <property type="entry name" value="PI3K_accessory_dom"/>
</dbReference>
<comment type="similarity">
    <text evidence="8">Belongs to the PI3/PI4-kinase family.</text>
</comment>
<dbReference type="SMART" id="SM00145">
    <property type="entry name" value="PI3Ka"/>
    <property type="match status" value="1"/>
</dbReference>
<keyword evidence="1" id="KW-0808">Transferase</keyword>
<accession>A0ABR1BAF9</accession>
<feature type="compositionally biased region" description="Polar residues" evidence="10">
    <location>
        <begin position="295"/>
        <end position="306"/>
    </location>
</feature>
<dbReference type="SMART" id="SM00312">
    <property type="entry name" value="PX"/>
    <property type="match status" value="1"/>
</dbReference>
<comment type="catalytic activity">
    <reaction evidence="7">
        <text>a 1,2-diacyl-sn-glycero-3-phospho-(1D-myo-inositol 4-phosphate) + ATP = a 1,2-diacyl-sn-glycero-3-phospho-(1D-myo-inositol-3,4-bisphosphate) + ADP + H(+)</text>
        <dbReference type="Rhea" id="RHEA:18373"/>
        <dbReference type="ChEBI" id="CHEBI:15378"/>
        <dbReference type="ChEBI" id="CHEBI:30616"/>
        <dbReference type="ChEBI" id="CHEBI:57658"/>
        <dbReference type="ChEBI" id="CHEBI:58178"/>
        <dbReference type="ChEBI" id="CHEBI:456216"/>
        <dbReference type="EC" id="2.7.1.154"/>
    </reaction>
    <physiologicalReaction direction="left-to-right" evidence="7">
        <dbReference type="Rhea" id="RHEA:18374"/>
    </physiologicalReaction>
</comment>
<dbReference type="SUPFAM" id="SSF54236">
    <property type="entry name" value="Ubiquitin-like"/>
    <property type="match status" value="1"/>
</dbReference>
<dbReference type="InterPro" id="IPR035892">
    <property type="entry name" value="C2_domain_sf"/>
</dbReference>
<dbReference type="Gene3D" id="1.10.1070.11">
    <property type="entry name" value="Phosphatidylinositol 3-/4-kinase, catalytic domain"/>
    <property type="match status" value="1"/>
</dbReference>
<dbReference type="Gene3D" id="3.30.1520.10">
    <property type="entry name" value="Phox-like domain"/>
    <property type="match status" value="1"/>
</dbReference>
<feature type="domain" description="PIK helical" evidence="14">
    <location>
        <begin position="928"/>
        <end position="1104"/>
    </location>
</feature>
<evidence type="ECO:0000256" key="6">
    <source>
        <dbReference type="ARBA" id="ARBA00023985"/>
    </source>
</evidence>
<evidence type="ECO:0000256" key="5">
    <source>
        <dbReference type="ARBA" id="ARBA00023098"/>
    </source>
</evidence>
<dbReference type="InterPro" id="IPR029071">
    <property type="entry name" value="Ubiquitin-like_domsf"/>
</dbReference>
<evidence type="ECO:0008006" key="19">
    <source>
        <dbReference type="Google" id="ProtNLM"/>
    </source>
</evidence>
<feature type="region of interest" description="Disordered" evidence="10">
    <location>
        <begin position="24"/>
        <end position="92"/>
    </location>
</feature>
<dbReference type="SUPFAM" id="SSF49562">
    <property type="entry name" value="C2 domain (Calcium/lipid-binding domain, CaLB)"/>
    <property type="match status" value="2"/>
</dbReference>
<evidence type="ECO:0000313" key="18">
    <source>
        <dbReference type="Proteomes" id="UP001359485"/>
    </source>
</evidence>
<name>A0ABR1BAF9_POLSC</name>
<dbReference type="InterPro" id="IPR036871">
    <property type="entry name" value="PX_dom_sf"/>
</dbReference>
<dbReference type="PROSITE" id="PS51546">
    <property type="entry name" value="PI3K_RBD"/>
    <property type="match status" value="1"/>
</dbReference>